<dbReference type="GO" id="GO:0006508">
    <property type="term" value="P:proteolysis"/>
    <property type="evidence" value="ECO:0007669"/>
    <property type="project" value="UniProtKB-KW"/>
</dbReference>
<name>A0A3E1RD33_9BURK</name>
<keyword evidence="5 11" id="KW-0812">Transmembrane</keyword>
<dbReference type="AlphaFoldDB" id="A0A3E1RD33"/>
<dbReference type="GO" id="GO:0004222">
    <property type="term" value="F:metalloendopeptidase activity"/>
    <property type="evidence" value="ECO:0007669"/>
    <property type="project" value="InterPro"/>
</dbReference>
<evidence type="ECO:0000256" key="4">
    <source>
        <dbReference type="ARBA" id="ARBA00022670"/>
    </source>
</evidence>
<dbReference type="GO" id="GO:0046872">
    <property type="term" value="F:metal ion binding"/>
    <property type="evidence" value="ECO:0007669"/>
    <property type="project" value="UniProtKB-KW"/>
</dbReference>
<keyword evidence="9 11" id="KW-0482">Metalloprotease</keyword>
<keyword evidence="10 11" id="KW-0472">Membrane</keyword>
<protein>
    <recommendedName>
        <fullName evidence="11">Zinc metalloprotease</fullName>
        <ecNumber evidence="11">3.4.24.-</ecNumber>
    </recommendedName>
</protein>
<proteinExistence type="inferred from homology"/>
<organism evidence="13 14">
    <name type="scientific">Rhodoferax lacus</name>
    <dbReference type="NCBI Taxonomy" id="2184758"/>
    <lineage>
        <taxon>Bacteria</taxon>
        <taxon>Pseudomonadati</taxon>
        <taxon>Pseudomonadota</taxon>
        <taxon>Betaproteobacteria</taxon>
        <taxon>Burkholderiales</taxon>
        <taxon>Comamonadaceae</taxon>
        <taxon>Rhodoferax</taxon>
    </lineage>
</organism>
<keyword evidence="14" id="KW-1185">Reference proteome</keyword>
<reference evidence="13 14" key="1">
    <citation type="submission" date="2018-05" db="EMBL/GenBank/DDBJ databases">
        <title>Rhodoferax soyangensis sp.nov., isolated from an oligotrophic freshwater lake.</title>
        <authorList>
            <person name="Park M."/>
        </authorList>
    </citation>
    <scope>NUCLEOTIDE SEQUENCE [LARGE SCALE GENOMIC DNA]</scope>
    <source>
        <strain evidence="13 14">IMCC26218</strain>
    </source>
</reference>
<dbReference type="PANTHER" id="PTHR42837">
    <property type="entry name" value="REGULATOR OF SIGMA-E PROTEASE RSEP"/>
    <property type="match status" value="1"/>
</dbReference>
<dbReference type="InterPro" id="IPR004387">
    <property type="entry name" value="Pept_M50_Zn"/>
</dbReference>
<gene>
    <name evidence="13" type="primary">rseP</name>
    <name evidence="13" type="ORF">DIC66_10640</name>
</gene>
<dbReference type="EC" id="3.4.24.-" evidence="11"/>
<comment type="cofactor">
    <cofactor evidence="1 11">
        <name>Zn(2+)</name>
        <dbReference type="ChEBI" id="CHEBI:29105"/>
    </cofactor>
</comment>
<evidence type="ECO:0000256" key="5">
    <source>
        <dbReference type="ARBA" id="ARBA00022692"/>
    </source>
</evidence>
<evidence type="ECO:0000256" key="3">
    <source>
        <dbReference type="ARBA" id="ARBA00007931"/>
    </source>
</evidence>
<evidence type="ECO:0000256" key="8">
    <source>
        <dbReference type="ARBA" id="ARBA00022989"/>
    </source>
</evidence>
<evidence type="ECO:0000256" key="10">
    <source>
        <dbReference type="ARBA" id="ARBA00023136"/>
    </source>
</evidence>
<dbReference type="SUPFAM" id="SSF50156">
    <property type="entry name" value="PDZ domain-like"/>
    <property type="match status" value="1"/>
</dbReference>
<dbReference type="InterPro" id="IPR001478">
    <property type="entry name" value="PDZ"/>
</dbReference>
<dbReference type="SMART" id="SM00228">
    <property type="entry name" value="PDZ"/>
    <property type="match status" value="1"/>
</dbReference>
<evidence type="ECO:0000313" key="13">
    <source>
        <dbReference type="EMBL" id="RFO96942.1"/>
    </source>
</evidence>
<keyword evidence="4 13" id="KW-0645">Protease</keyword>
<dbReference type="Pfam" id="PF02163">
    <property type="entry name" value="Peptidase_M50"/>
    <property type="match status" value="1"/>
</dbReference>
<keyword evidence="11" id="KW-0479">Metal-binding</keyword>
<dbReference type="RefSeq" id="WP_117176911.1">
    <property type="nucleotide sequence ID" value="NZ_QFZK01000005.1"/>
</dbReference>
<evidence type="ECO:0000256" key="2">
    <source>
        <dbReference type="ARBA" id="ARBA00004141"/>
    </source>
</evidence>
<feature type="transmembrane region" description="Helical" evidence="11">
    <location>
        <begin position="383"/>
        <end position="405"/>
    </location>
</feature>
<dbReference type="PANTHER" id="PTHR42837:SF2">
    <property type="entry name" value="MEMBRANE METALLOPROTEASE ARASP2, CHLOROPLASTIC-RELATED"/>
    <property type="match status" value="1"/>
</dbReference>
<dbReference type="CDD" id="cd23081">
    <property type="entry name" value="cpPDZ_EcRseP-like"/>
    <property type="match status" value="1"/>
</dbReference>
<dbReference type="InterPro" id="IPR008915">
    <property type="entry name" value="Peptidase_M50"/>
</dbReference>
<comment type="subcellular location">
    <subcellularLocation>
        <location evidence="2">Membrane</location>
        <topology evidence="2">Multi-pass membrane protein</topology>
    </subcellularLocation>
</comment>
<comment type="caution">
    <text evidence="13">The sequence shown here is derived from an EMBL/GenBank/DDBJ whole genome shotgun (WGS) entry which is preliminary data.</text>
</comment>
<evidence type="ECO:0000256" key="6">
    <source>
        <dbReference type="ARBA" id="ARBA00022801"/>
    </source>
</evidence>
<feature type="transmembrane region" description="Helical" evidence="11">
    <location>
        <begin position="96"/>
        <end position="117"/>
    </location>
</feature>
<dbReference type="OrthoDB" id="9782003at2"/>
<sequence length="456" mass="48988">MLLTLAAFLVAIALLVAVHEWGHFSMARACGVKVLKFSIGFGPRVFGWTSRRSGTQYQVGLLPLGGFVKMLDEREGPVDASELSYAFNRKPLKSRAAIVAAGPLANLVLALILYTCVNWMGVTEPEALVSRPPVGSVAEKAGFAGGERIVQVSFEDEPLQDVVSFEDFRWWLTRAALGAKSLRVEYLAAGEQKGTRHSARLSFESLDVTHADASLFRSIGFVTPYSPAHIGDLSPGGAALAAGLQPGDLVLQVNGLPIADGAQLRELIRNSGASKAPHAQVWRVERQGQQLDIAVTPRQEKEAAQTIGRVGAMIGGMPSMVQVRYGFWAGMQKAAQKTWEVSGLTLRMMGQIVTGESSVRNLSGPITIADYAGRSASIGLEQFMVFLALISISLGVLNLLPLPVLDGGHLMYYGWEGVTGHAVSEAWLSGLQRLGFALLLVMMSIAIFNDLSRLLS</sequence>
<evidence type="ECO:0000256" key="9">
    <source>
        <dbReference type="ARBA" id="ARBA00023049"/>
    </source>
</evidence>
<evidence type="ECO:0000256" key="1">
    <source>
        <dbReference type="ARBA" id="ARBA00001947"/>
    </source>
</evidence>
<dbReference type="Gene3D" id="2.30.42.10">
    <property type="match status" value="2"/>
</dbReference>
<feature type="transmembrane region" description="Helical" evidence="11">
    <location>
        <begin position="434"/>
        <end position="451"/>
    </location>
</feature>
<dbReference type="PROSITE" id="PS50106">
    <property type="entry name" value="PDZ"/>
    <property type="match status" value="1"/>
</dbReference>
<keyword evidence="7 11" id="KW-0862">Zinc</keyword>
<comment type="similarity">
    <text evidence="3 11">Belongs to the peptidase M50B family.</text>
</comment>
<keyword evidence="8 11" id="KW-1133">Transmembrane helix</keyword>
<evidence type="ECO:0000259" key="12">
    <source>
        <dbReference type="PROSITE" id="PS50106"/>
    </source>
</evidence>
<dbReference type="CDD" id="cd06163">
    <property type="entry name" value="S2P-M50_PDZ_RseP-like"/>
    <property type="match status" value="1"/>
</dbReference>
<dbReference type="GO" id="GO:0016020">
    <property type="term" value="C:membrane"/>
    <property type="evidence" value="ECO:0007669"/>
    <property type="project" value="UniProtKB-SubCell"/>
</dbReference>
<dbReference type="Proteomes" id="UP000260665">
    <property type="component" value="Unassembled WGS sequence"/>
</dbReference>
<evidence type="ECO:0000256" key="11">
    <source>
        <dbReference type="RuleBase" id="RU362031"/>
    </source>
</evidence>
<evidence type="ECO:0000256" key="7">
    <source>
        <dbReference type="ARBA" id="ARBA00022833"/>
    </source>
</evidence>
<accession>A0A3E1RD33</accession>
<dbReference type="InterPro" id="IPR036034">
    <property type="entry name" value="PDZ_sf"/>
</dbReference>
<keyword evidence="6 11" id="KW-0378">Hydrolase</keyword>
<feature type="domain" description="PDZ" evidence="12">
    <location>
        <begin position="205"/>
        <end position="272"/>
    </location>
</feature>
<evidence type="ECO:0000313" key="14">
    <source>
        <dbReference type="Proteomes" id="UP000260665"/>
    </source>
</evidence>
<dbReference type="NCBIfam" id="TIGR00054">
    <property type="entry name" value="RIP metalloprotease RseP"/>
    <property type="match status" value="1"/>
</dbReference>
<dbReference type="InterPro" id="IPR041489">
    <property type="entry name" value="PDZ_6"/>
</dbReference>
<dbReference type="Pfam" id="PF17820">
    <property type="entry name" value="PDZ_6"/>
    <property type="match status" value="1"/>
</dbReference>
<dbReference type="EMBL" id="QFZK01000005">
    <property type="protein sequence ID" value="RFO96942.1"/>
    <property type="molecule type" value="Genomic_DNA"/>
</dbReference>